<feature type="transmembrane region" description="Helical" evidence="6">
    <location>
        <begin position="247"/>
        <end position="270"/>
    </location>
</feature>
<dbReference type="GO" id="GO:0005886">
    <property type="term" value="C:plasma membrane"/>
    <property type="evidence" value="ECO:0007669"/>
    <property type="project" value="UniProtKB-SubCell"/>
</dbReference>
<feature type="transmembrane region" description="Helical" evidence="6">
    <location>
        <begin position="60"/>
        <end position="80"/>
    </location>
</feature>
<dbReference type="KEGG" id="tas:TASI_0811"/>
<dbReference type="GO" id="GO:0022857">
    <property type="term" value="F:transmembrane transporter activity"/>
    <property type="evidence" value="ECO:0007669"/>
    <property type="project" value="InterPro"/>
</dbReference>
<feature type="transmembrane region" description="Helical" evidence="6">
    <location>
        <begin position="137"/>
        <end position="158"/>
    </location>
</feature>
<evidence type="ECO:0000256" key="1">
    <source>
        <dbReference type="ARBA" id="ARBA00004651"/>
    </source>
</evidence>
<dbReference type="eggNOG" id="COG4120">
    <property type="taxonomic scope" value="Bacteria"/>
</dbReference>
<keyword evidence="5 6" id="KW-0472">Membrane</keyword>
<evidence type="ECO:0000256" key="5">
    <source>
        <dbReference type="ARBA" id="ARBA00023136"/>
    </source>
</evidence>
<keyword evidence="3 6" id="KW-0812">Transmembrane</keyword>
<keyword evidence="2" id="KW-1003">Cell membrane</keyword>
<dbReference type="STRING" id="1008459.TASI_0811"/>
<dbReference type="CDD" id="cd06574">
    <property type="entry name" value="TM_PBP1_branched-chain-AA_like"/>
    <property type="match status" value="1"/>
</dbReference>
<feature type="transmembrane region" description="Helical" evidence="6">
    <location>
        <begin position="214"/>
        <end position="235"/>
    </location>
</feature>
<organism evidence="7 8">
    <name type="scientific">Taylorella asinigenitalis (strain MCE3)</name>
    <dbReference type="NCBI Taxonomy" id="1008459"/>
    <lineage>
        <taxon>Bacteria</taxon>
        <taxon>Pseudomonadati</taxon>
        <taxon>Pseudomonadota</taxon>
        <taxon>Betaproteobacteria</taxon>
        <taxon>Burkholderiales</taxon>
        <taxon>Alcaligenaceae</taxon>
        <taxon>Taylorella</taxon>
    </lineage>
</organism>
<evidence type="ECO:0000256" key="4">
    <source>
        <dbReference type="ARBA" id="ARBA00022989"/>
    </source>
</evidence>
<comment type="subcellular location">
    <subcellularLocation>
        <location evidence="1">Cell membrane</location>
        <topology evidence="1">Multi-pass membrane protein</topology>
    </subcellularLocation>
</comment>
<dbReference type="AlphaFoldDB" id="G4QB40"/>
<dbReference type="InterPro" id="IPR001851">
    <property type="entry name" value="ABC_transp_permease"/>
</dbReference>
<name>G4QB40_TAYAM</name>
<feature type="transmembrane region" description="Helical" evidence="6">
    <location>
        <begin position="14"/>
        <end position="31"/>
    </location>
</feature>
<evidence type="ECO:0000313" key="8">
    <source>
        <dbReference type="Proteomes" id="UP000009284"/>
    </source>
</evidence>
<dbReference type="Proteomes" id="UP000009284">
    <property type="component" value="Chromosome"/>
</dbReference>
<dbReference type="EMBL" id="CP003059">
    <property type="protein sequence ID" value="AEP36581.1"/>
    <property type="molecule type" value="Genomic_DNA"/>
</dbReference>
<dbReference type="PANTHER" id="PTHR32196">
    <property type="entry name" value="ABC TRANSPORTER PERMEASE PROTEIN YPHD-RELATED-RELATED"/>
    <property type="match status" value="1"/>
</dbReference>
<sequence length="309" mass="33366">MQYLAIFSDIFEQGLIYSLLALGIYISFKVLNFPDLSVDGSFPFGAAVSTWALMSGLDPWTALVLATFAGAIAGAFTGFLHEKLRINALFAGIITMTLLYSVNLLVVGRANQSIFDKTTIFKGALSNLSIFDGNRSVLILTVVGIIVLIIKFALDYYFRTKAGLLLRATGDNEQIVKSLAVKPGSMRIIGLSLANALVALSGAVLSQQQGYFEISMGTGAMVTGLASCIIGLVIFSNIRFLKVTTQVIFGSIVYKALVALAINLGTPAYLLNMVRALLFLLILMSDQVRIPLMKSLKINSRTKGRLEDV</sequence>
<evidence type="ECO:0000313" key="7">
    <source>
        <dbReference type="EMBL" id="AEP36581.1"/>
    </source>
</evidence>
<feature type="transmembrane region" description="Helical" evidence="6">
    <location>
        <begin position="188"/>
        <end position="208"/>
    </location>
</feature>
<keyword evidence="8" id="KW-1185">Reference proteome</keyword>
<proteinExistence type="predicted"/>
<dbReference type="Pfam" id="PF02653">
    <property type="entry name" value="BPD_transp_2"/>
    <property type="match status" value="1"/>
</dbReference>
<feature type="transmembrane region" description="Helical" evidence="6">
    <location>
        <begin position="87"/>
        <end position="107"/>
    </location>
</feature>
<gene>
    <name evidence="7" type="ordered locus">TASI_0811</name>
</gene>
<accession>G4QB40</accession>
<reference evidence="7 8" key="2">
    <citation type="journal article" date="2012" name="PLoS ONE">
        <title>Genomic characterization of the taylorella genus.</title>
        <authorList>
            <person name="Hebert L."/>
            <person name="Moumen B."/>
            <person name="Pons N."/>
            <person name="Duquesne F."/>
            <person name="Breuil M.F."/>
            <person name="Goux D."/>
            <person name="Batto J.M."/>
            <person name="Laugier C."/>
            <person name="Renault P."/>
            <person name="Petry S."/>
        </authorList>
    </citation>
    <scope>NUCLEOTIDE SEQUENCE [LARGE SCALE GENOMIC DNA]</scope>
    <source>
        <strain evidence="7 8">MCE3</strain>
    </source>
</reference>
<reference key="1">
    <citation type="submission" date="2011-09" db="EMBL/GenBank/DDBJ databases">
        <title>Genomic characterization of the Taylorella genus.</title>
        <authorList>
            <person name="Hebert L."/>
            <person name="Moumen B."/>
            <person name="Pons N."/>
            <person name="Duquesne F."/>
            <person name="Breuil M.-F."/>
            <person name="Goux D."/>
            <person name="Batto J.-M."/>
            <person name="Renault P."/>
            <person name="Laugier C."/>
            <person name="Petry S."/>
        </authorList>
    </citation>
    <scope>NUCLEOTIDE SEQUENCE</scope>
    <source>
        <strain>MCE3</strain>
    </source>
</reference>
<dbReference type="OrthoDB" id="9778389at2"/>
<dbReference type="HOGENOM" id="CLU_067296_0_0_4"/>
<protein>
    <submittedName>
        <fullName evidence="7">Inner-membrane translocator</fullName>
    </submittedName>
</protein>
<evidence type="ECO:0000256" key="3">
    <source>
        <dbReference type="ARBA" id="ARBA00022692"/>
    </source>
</evidence>
<evidence type="ECO:0000256" key="6">
    <source>
        <dbReference type="SAM" id="Phobius"/>
    </source>
</evidence>
<evidence type="ECO:0000256" key="2">
    <source>
        <dbReference type="ARBA" id="ARBA00022475"/>
    </source>
</evidence>
<dbReference type="PANTHER" id="PTHR32196:SF69">
    <property type="entry name" value="BRANCHED-CHAIN AMINO ACID TRANSPORT SYSTEM, PERMEASE PROTEIN"/>
    <property type="match status" value="1"/>
</dbReference>
<keyword evidence="4 6" id="KW-1133">Transmembrane helix</keyword>
<dbReference type="RefSeq" id="WP_014111477.1">
    <property type="nucleotide sequence ID" value="NC_016043.1"/>
</dbReference>